<reference evidence="3" key="2">
    <citation type="journal article" date="2018" name="Environ. Sci. Technol.">
        <title>The Toxicogenome of Hyalella azteca: A Model for Sediment Ecotoxicology and Evolutionary Toxicology.</title>
        <authorList>
            <person name="Poynton H.C."/>
            <person name="Hasenbein S."/>
            <person name="Benoit J.B."/>
            <person name="Sepulveda M.S."/>
            <person name="Poelchau M.F."/>
            <person name="Hughes D.S.T."/>
            <person name="Murali S.C."/>
            <person name="Chen S."/>
            <person name="Glastad K.M."/>
            <person name="Goodisman M.A.D."/>
            <person name="Werren J.H."/>
            <person name="Vineis J.H."/>
            <person name="Bowen J.L."/>
            <person name="Friedrich M."/>
            <person name="Jones J."/>
            <person name="Robertson H.M."/>
            <person name="Feyereisen R."/>
            <person name="Mechler-Hickson A."/>
            <person name="Mathers N."/>
            <person name="Lee C.E."/>
            <person name="Colbourne J.K."/>
            <person name="Biales A."/>
            <person name="Johnston J.S."/>
            <person name="Wellborn G.A."/>
            <person name="Rosendale A.J."/>
            <person name="Cridge A.G."/>
            <person name="Munoz-Torres M.C."/>
            <person name="Bain P.A."/>
            <person name="Manny A.R."/>
            <person name="Major K.M."/>
            <person name="Lambert F.N."/>
            <person name="Vulpe C.D."/>
            <person name="Tuck P."/>
            <person name="Blalock B.J."/>
            <person name="Lin Y.Y."/>
            <person name="Smith M.E."/>
            <person name="Ochoa-Acuna H."/>
            <person name="Chen M.M."/>
            <person name="Childers C.P."/>
            <person name="Qu J."/>
            <person name="Dugan S."/>
            <person name="Lee S.L."/>
            <person name="Chao H."/>
            <person name="Dinh H."/>
            <person name="Han Y."/>
            <person name="Doddapaneni H."/>
            <person name="Worley K.C."/>
            <person name="Muzny D.M."/>
            <person name="Gibbs R.A."/>
            <person name="Richards S."/>
        </authorList>
    </citation>
    <scope>NUCLEOTIDE SEQUENCE</scope>
    <source>
        <strain evidence="3">HAZT.00-mixed</strain>
        <tissue evidence="3">Whole organism</tissue>
    </source>
</reference>
<dbReference type="PANTHER" id="PTHR11915">
    <property type="entry name" value="SPECTRIN/FILAMIN RELATED CYTOSKELETAL PROTEIN"/>
    <property type="match status" value="1"/>
</dbReference>
<sequence length="107" mass="12336">MALISLFVAVVQISDIMVGQKENVTAKEALLRWARRTTHKYPGVNINNFTTSWRDGLAMVAIIHRNRPDLVDWRALRNRSPRERLEVAFSVMDKEYAVTRLLDPEGE</sequence>
<feature type="signal peptide" evidence="1">
    <location>
        <begin position="1"/>
        <end position="19"/>
    </location>
</feature>
<dbReference type="Proteomes" id="UP000711488">
    <property type="component" value="Unassembled WGS sequence"/>
</dbReference>
<feature type="chain" id="PRO_5025582047" description="Calponin-homology (CH) domain-containing protein" evidence="1">
    <location>
        <begin position="20"/>
        <end position="107"/>
    </location>
</feature>
<organism evidence="3">
    <name type="scientific">Hyalella azteca</name>
    <name type="common">Amphipod</name>
    <dbReference type="NCBI Taxonomy" id="294128"/>
    <lineage>
        <taxon>Eukaryota</taxon>
        <taxon>Metazoa</taxon>
        <taxon>Ecdysozoa</taxon>
        <taxon>Arthropoda</taxon>
        <taxon>Crustacea</taxon>
        <taxon>Multicrustacea</taxon>
        <taxon>Malacostraca</taxon>
        <taxon>Eumalacostraca</taxon>
        <taxon>Peracarida</taxon>
        <taxon>Amphipoda</taxon>
        <taxon>Senticaudata</taxon>
        <taxon>Talitrida</taxon>
        <taxon>Talitroidea</taxon>
        <taxon>Hyalellidae</taxon>
        <taxon>Hyalella</taxon>
    </lineage>
</organism>
<dbReference type="AlphaFoldDB" id="A0A6A0GX84"/>
<dbReference type="Gene3D" id="1.10.418.10">
    <property type="entry name" value="Calponin-like domain"/>
    <property type="match status" value="1"/>
</dbReference>
<accession>A0A6A0GX84</accession>
<name>A0A6A0GX84_HYAAZ</name>
<dbReference type="Pfam" id="PF00307">
    <property type="entry name" value="CH"/>
    <property type="match status" value="1"/>
</dbReference>
<keyword evidence="1" id="KW-0732">Signal</keyword>
<protein>
    <recommendedName>
        <fullName evidence="2">Calponin-homology (CH) domain-containing protein</fullName>
    </recommendedName>
</protein>
<dbReference type="InterPro" id="IPR001715">
    <property type="entry name" value="CH_dom"/>
</dbReference>
<evidence type="ECO:0000256" key="1">
    <source>
        <dbReference type="SAM" id="SignalP"/>
    </source>
</evidence>
<dbReference type="SUPFAM" id="SSF47576">
    <property type="entry name" value="Calponin-homology domain, CH-domain"/>
    <property type="match status" value="1"/>
</dbReference>
<dbReference type="EMBL" id="JQDR03012328">
    <property type="protein sequence ID" value="KAA0191403.1"/>
    <property type="molecule type" value="Genomic_DNA"/>
</dbReference>
<evidence type="ECO:0000313" key="3">
    <source>
        <dbReference type="EMBL" id="KAA0191403.1"/>
    </source>
</evidence>
<proteinExistence type="predicted"/>
<reference evidence="3" key="3">
    <citation type="submission" date="2019-06" db="EMBL/GenBank/DDBJ databases">
        <authorList>
            <person name="Poynton C."/>
            <person name="Hasenbein S."/>
            <person name="Benoit J.B."/>
            <person name="Sepulveda M.S."/>
            <person name="Poelchau M.F."/>
            <person name="Murali S.C."/>
            <person name="Chen S."/>
            <person name="Glastad K.M."/>
            <person name="Werren J.H."/>
            <person name="Vineis J.H."/>
            <person name="Bowen J.L."/>
            <person name="Friedrich M."/>
            <person name="Jones J."/>
            <person name="Robertson H.M."/>
            <person name="Feyereisen R."/>
            <person name="Mechler-Hickson A."/>
            <person name="Mathers N."/>
            <person name="Lee C.E."/>
            <person name="Colbourne J.K."/>
            <person name="Biales A."/>
            <person name="Johnston J.S."/>
            <person name="Wellborn G.A."/>
            <person name="Rosendale A.J."/>
            <person name="Cridge A.G."/>
            <person name="Munoz-Torres M.C."/>
            <person name="Bain P.A."/>
            <person name="Manny A.R."/>
            <person name="Major K.M."/>
            <person name="Lambert F.N."/>
            <person name="Vulpe C.D."/>
            <person name="Tuck P."/>
            <person name="Blalock B.J."/>
            <person name="Lin Y.-Y."/>
            <person name="Smith M.E."/>
            <person name="Ochoa-Acuna H."/>
            <person name="Chen M.-J.M."/>
            <person name="Childers C.P."/>
            <person name="Qu J."/>
            <person name="Dugan S."/>
            <person name="Lee S.L."/>
            <person name="Chao H."/>
            <person name="Dinh H."/>
            <person name="Han Y."/>
            <person name="Doddapaneni H."/>
            <person name="Worley K.C."/>
            <person name="Muzny D.M."/>
            <person name="Gibbs R.A."/>
            <person name="Richards S."/>
        </authorList>
    </citation>
    <scope>NUCLEOTIDE SEQUENCE</scope>
    <source>
        <strain evidence="3">HAZT.00-mixed</strain>
        <tissue evidence="3">Whole organism</tissue>
    </source>
</reference>
<gene>
    <name evidence="3" type="ORF">HAZT_HAZT007388</name>
</gene>
<feature type="domain" description="Calponin-homology (CH)" evidence="2">
    <location>
        <begin position="24"/>
        <end position="107"/>
    </location>
</feature>
<dbReference type="PROSITE" id="PS50021">
    <property type="entry name" value="CH"/>
    <property type="match status" value="1"/>
</dbReference>
<dbReference type="InterPro" id="IPR036872">
    <property type="entry name" value="CH_dom_sf"/>
</dbReference>
<evidence type="ECO:0000259" key="2">
    <source>
        <dbReference type="PROSITE" id="PS50021"/>
    </source>
</evidence>
<comment type="caution">
    <text evidence="3">The sequence shown here is derived from an EMBL/GenBank/DDBJ whole genome shotgun (WGS) entry which is preliminary data.</text>
</comment>
<reference evidence="3" key="1">
    <citation type="submission" date="2014-08" db="EMBL/GenBank/DDBJ databases">
        <authorList>
            <person name="Murali S."/>
            <person name="Richards S."/>
            <person name="Bandaranaike D."/>
            <person name="Bellair M."/>
            <person name="Blankenburg K."/>
            <person name="Chao H."/>
            <person name="Dinh H."/>
            <person name="Doddapaneni H."/>
            <person name="Dugan-Rocha S."/>
            <person name="Elkadiri S."/>
            <person name="Gnanaolivu R."/>
            <person name="Hughes D."/>
            <person name="Lee S."/>
            <person name="Li M."/>
            <person name="Ming W."/>
            <person name="Munidasa M."/>
            <person name="Muniz J."/>
            <person name="Nguyen L."/>
            <person name="Osuji N."/>
            <person name="Pu L.-L."/>
            <person name="Puazo M."/>
            <person name="Skinner E."/>
            <person name="Qu C."/>
            <person name="Quiroz J."/>
            <person name="Raj R."/>
            <person name="Weissenberger G."/>
            <person name="Xin Y."/>
            <person name="Zou X."/>
            <person name="Han Y."/>
            <person name="Worley K."/>
            <person name="Muzny D."/>
            <person name="Gibbs R."/>
        </authorList>
    </citation>
    <scope>NUCLEOTIDE SEQUENCE</scope>
    <source>
        <strain evidence="3">HAZT.00-mixed</strain>
        <tissue evidence="3">Whole organism</tissue>
    </source>
</reference>